<comment type="caution">
    <text evidence="3">The sequence shown here is derived from an EMBL/GenBank/DDBJ whole genome shotgun (WGS) entry which is preliminary data.</text>
</comment>
<protein>
    <submittedName>
        <fullName evidence="3">Uncharacterized protein</fullName>
    </submittedName>
</protein>
<dbReference type="Proteomes" id="UP000676804">
    <property type="component" value="Unassembled WGS sequence"/>
</dbReference>
<dbReference type="RefSeq" id="WP_060699632.1">
    <property type="nucleotide sequence ID" value="NZ_JAGQFH010000027.1"/>
</dbReference>
<keyword evidence="1" id="KW-0732">Signal</keyword>
<evidence type="ECO:0000256" key="1">
    <source>
        <dbReference type="SAM" id="SignalP"/>
    </source>
</evidence>
<dbReference type="EMBL" id="LGYN01000027">
    <property type="protein sequence ID" value="KPN13304.1"/>
    <property type="molecule type" value="Genomic_DNA"/>
</dbReference>
<accession>A0ABD4QNA7</accession>
<evidence type="ECO:0000313" key="2">
    <source>
        <dbReference type="EMBL" id="KPN13304.1"/>
    </source>
</evidence>
<sequence>MKFCTRWLIRLLVLALLLSVFPSNTFAEEVSSVSYYPGENKQDLKDLELTLLVAMPEFQGVTKKLDGDIQTKAGQTKVIKEAVRYALKNKHKLFKTVEIFSNKRTARSLEIRWNKYVEPGLKELLKWDKLVWRSVKDAIYRALRAGKLSETTSESISFWVVEALKWIA</sequence>
<proteinExistence type="predicted"/>
<gene>
    <name evidence="2" type="ORF">AKG37_13270</name>
    <name evidence="3" type="ORF">KCQ59_15795</name>
</gene>
<evidence type="ECO:0000313" key="3">
    <source>
        <dbReference type="EMBL" id="MBR8691253.1"/>
    </source>
</evidence>
<keyword evidence="4" id="KW-1185">Reference proteome</keyword>
<feature type="signal peptide" evidence="1">
    <location>
        <begin position="1"/>
        <end position="27"/>
    </location>
</feature>
<name>A0ABD4QNA7_9BACI</name>
<feature type="chain" id="PRO_5044725686" evidence="1">
    <location>
        <begin position="28"/>
        <end position="168"/>
    </location>
</feature>
<organism evidence="3 5">
    <name type="scientific">Bacillus australimaris</name>
    <dbReference type="NCBI Taxonomy" id="1326968"/>
    <lineage>
        <taxon>Bacteria</taxon>
        <taxon>Bacillati</taxon>
        <taxon>Bacillota</taxon>
        <taxon>Bacilli</taxon>
        <taxon>Bacillales</taxon>
        <taxon>Bacillaceae</taxon>
        <taxon>Bacillus</taxon>
    </lineage>
</organism>
<reference evidence="2 4" key="1">
    <citation type="submission" date="2015-07" db="EMBL/GenBank/DDBJ databases">
        <title>Bacillus zhangzhouensis sp. nov. and Bacillus nanhaiticus sp. nov.</title>
        <authorList>
            <person name="Liu Y."/>
            <person name="Lai Q."/>
            <person name="Shao Z."/>
        </authorList>
    </citation>
    <scope>NUCLEOTIDE SEQUENCE [LARGE SCALE GENOMIC DNA]</scope>
    <source>
        <strain evidence="2 4">NH7I_1</strain>
    </source>
</reference>
<reference evidence="3 5" key="2">
    <citation type="submission" date="2021-04" db="EMBL/GenBank/DDBJ databases">
        <title>Isolation of newly marine bacteria for enzymatic activity.</title>
        <authorList>
            <person name="Hadi W.A.M."/>
            <person name="Nair A.J.J."/>
            <person name="Edwin B.T."/>
        </authorList>
    </citation>
    <scope>NUCLEOTIDE SEQUENCE [LARGE SCALE GENOMIC DNA]</scope>
    <source>
        <strain evidence="3 5">B28A</strain>
    </source>
</reference>
<dbReference type="EMBL" id="JAGQFH010000027">
    <property type="protein sequence ID" value="MBR8691253.1"/>
    <property type="molecule type" value="Genomic_DNA"/>
</dbReference>
<evidence type="ECO:0000313" key="4">
    <source>
        <dbReference type="Proteomes" id="UP000050272"/>
    </source>
</evidence>
<dbReference type="AlphaFoldDB" id="A0ABD4QNA7"/>
<dbReference type="Proteomes" id="UP000050272">
    <property type="component" value="Unassembled WGS sequence"/>
</dbReference>
<evidence type="ECO:0000313" key="5">
    <source>
        <dbReference type="Proteomes" id="UP000676804"/>
    </source>
</evidence>